<feature type="domain" description="Gnk2-homologous" evidence="21">
    <location>
        <begin position="147"/>
        <end position="255"/>
    </location>
</feature>
<dbReference type="SUPFAM" id="SSF56112">
    <property type="entry name" value="Protein kinase-like (PK-like)"/>
    <property type="match status" value="1"/>
</dbReference>
<accession>J3MLM1</accession>
<dbReference type="FunFam" id="3.30.200.20:FF:000195">
    <property type="entry name" value="G-type lectin S-receptor-like serine/threonine-protein kinase"/>
    <property type="match status" value="1"/>
</dbReference>
<organism evidence="22">
    <name type="scientific">Oryza brachyantha</name>
    <name type="common">malo sina</name>
    <dbReference type="NCBI Taxonomy" id="4533"/>
    <lineage>
        <taxon>Eukaryota</taxon>
        <taxon>Viridiplantae</taxon>
        <taxon>Streptophyta</taxon>
        <taxon>Embryophyta</taxon>
        <taxon>Tracheophyta</taxon>
        <taxon>Spermatophyta</taxon>
        <taxon>Magnoliopsida</taxon>
        <taxon>Liliopsida</taxon>
        <taxon>Poales</taxon>
        <taxon>Poaceae</taxon>
        <taxon>BOP clade</taxon>
        <taxon>Oryzoideae</taxon>
        <taxon>Oryzeae</taxon>
        <taxon>Oryzinae</taxon>
        <taxon>Oryza</taxon>
    </lineage>
</organism>
<evidence type="ECO:0000256" key="12">
    <source>
        <dbReference type="ARBA" id="ARBA00023136"/>
    </source>
</evidence>
<evidence type="ECO:0000256" key="10">
    <source>
        <dbReference type="ARBA" id="ARBA00022840"/>
    </source>
</evidence>
<evidence type="ECO:0000256" key="6">
    <source>
        <dbReference type="ARBA" id="ARBA00022729"/>
    </source>
</evidence>
<dbReference type="Gene3D" id="1.10.510.10">
    <property type="entry name" value="Transferase(Phosphotransferase) domain 1"/>
    <property type="match status" value="1"/>
</dbReference>
<keyword evidence="14" id="KW-0325">Glycoprotein</keyword>
<dbReference type="InterPro" id="IPR002902">
    <property type="entry name" value="GNK2"/>
</dbReference>
<dbReference type="PROSITE" id="PS00108">
    <property type="entry name" value="PROTEIN_KINASE_ST"/>
    <property type="match status" value="1"/>
</dbReference>
<dbReference type="CDD" id="cd23509">
    <property type="entry name" value="Gnk2-like"/>
    <property type="match status" value="2"/>
</dbReference>
<comment type="catalytic activity">
    <reaction evidence="16">
        <text>L-seryl-[protein] + ATP = O-phospho-L-seryl-[protein] + ADP + H(+)</text>
        <dbReference type="Rhea" id="RHEA:17989"/>
        <dbReference type="Rhea" id="RHEA-COMP:9863"/>
        <dbReference type="Rhea" id="RHEA-COMP:11604"/>
        <dbReference type="ChEBI" id="CHEBI:15378"/>
        <dbReference type="ChEBI" id="CHEBI:29999"/>
        <dbReference type="ChEBI" id="CHEBI:30616"/>
        <dbReference type="ChEBI" id="CHEBI:83421"/>
        <dbReference type="ChEBI" id="CHEBI:456216"/>
        <dbReference type="EC" id="2.7.11.1"/>
    </reaction>
</comment>
<name>J3MLM1_ORYBR</name>
<dbReference type="FunFam" id="3.30.430.20:FF:000002">
    <property type="entry name" value="Cysteine-rich receptor-like protein kinase 10"/>
    <property type="match status" value="1"/>
</dbReference>
<feature type="domain" description="Gnk2-homologous" evidence="21">
    <location>
        <begin position="25"/>
        <end position="130"/>
    </location>
</feature>
<dbReference type="Gene3D" id="3.30.430.20">
    <property type="entry name" value="Gnk2 domain, C-X8-C-X2-C motif"/>
    <property type="match status" value="2"/>
</dbReference>
<feature type="signal peptide" evidence="19">
    <location>
        <begin position="1"/>
        <end position="20"/>
    </location>
</feature>
<dbReference type="Gramene" id="OB07G23030.1">
    <property type="protein sequence ID" value="OB07G23030.1"/>
    <property type="gene ID" value="OB07G23030"/>
</dbReference>
<evidence type="ECO:0000256" key="3">
    <source>
        <dbReference type="ARBA" id="ARBA00022527"/>
    </source>
</evidence>
<evidence type="ECO:0000313" key="23">
    <source>
        <dbReference type="Proteomes" id="UP000006038"/>
    </source>
</evidence>
<reference evidence="22" key="1">
    <citation type="journal article" date="2013" name="Nat. Commun.">
        <title>Whole-genome sequencing of Oryza brachyantha reveals mechanisms underlying Oryza genome evolution.</title>
        <authorList>
            <person name="Chen J."/>
            <person name="Huang Q."/>
            <person name="Gao D."/>
            <person name="Wang J."/>
            <person name="Lang Y."/>
            <person name="Liu T."/>
            <person name="Li B."/>
            <person name="Bai Z."/>
            <person name="Luis Goicoechea J."/>
            <person name="Liang C."/>
            <person name="Chen C."/>
            <person name="Zhang W."/>
            <person name="Sun S."/>
            <person name="Liao Y."/>
            <person name="Zhang X."/>
            <person name="Yang L."/>
            <person name="Song C."/>
            <person name="Wang M."/>
            <person name="Shi J."/>
            <person name="Liu G."/>
            <person name="Liu J."/>
            <person name="Zhou H."/>
            <person name="Zhou W."/>
            <person name="Yu Q."/>
            <person name="An N."/>
            <person name="Chen Y."/>
            <person name="Cai Q."/>
            <person name="Wang B."/>
            <person name="Liu B."/>
            <person name="Min J."/>
            <person name="Huang Y."/>
            <person name="Wu H."/>
            <person name="Li Z."/>
            <person name="Zhang Y."/>
            <person name="Yin Y."/>
            <person name="Song W."/>
            <person name="Jiang J."/>
            <person name="Jackson S.A."/>
            <person name="Wing R.A."/>
            <person name="Wang J."/>
            <person name="Chen M."/>
        </authorList>
    </citation>
    <scope>NUCLEOTIDE SEQUENCE [LARGE SCALE GENOMIC DNA]</scope>
    <source>
        <strain evidence="22">cv. IRGC 101232</strain>
    </source>
</reference>
<dbReference type="PROSITE" id="PS51473">
    <property type="entry name" value="GNK2"/>
    <property type="match status" value="2"/>
</dbReference>
<feature type="domain" description="Protein kinase" evidence="20">
    <location>
        <begin position="362"/>
        <end position="659"/>
    </location>
</feature>
<dbReference type="GO" id="GO:0005524">
    <property type="term" value="F:ATP binding"/>
    <property type="evidence" value="ECO:0007669"/>
    <property type="project" value="UniProtKB-KW"/>
</dbReference>
<comment type="catalytic activity">
    <reaction evidence="15">
        <text>L-threonyl-[protein] + ATP = O-phospho-L-threonyl-[protein] + ADP + H(+)</text>
        <dbReference type="Rhea" id="RHEA:46608"/>
        <dbReference type="Rhea" id="RHEA-COMP:11060"/>
        <dbReference type="Rhea" id="RHEA-COMP:11605"/>
        <dbReference type="ChEBI" id="CHEBI:15378"/>
        <dbReference type="ChEBI" id="CHEBI:30013"/>
        <dbReference type="ChEBI" id="CHEBI:30616"/>
        <dbReference type="ChEBI" id="CHEBI:61977"/>
        <dbReference type="ChEBI" id="CHEBI:456216"/>
        <dbReference type="EC" id="2.7.11.1"/>
    </reaction>
</comment>
<evidence type="ECO:0000256" key="4">
    <source>
        <dbReference type="ARBA" id="ARBA00022679"/>
    </source>
</evidence>
<dbReference type="AlphaFoldDB" id="J3MLM1"/>
<keyword evidence="13" id="KW-1015">Disulfide bond</keyword>
<dbReference type="InterPro" id="IPR011009">
    <property type="entry name" value="Kinase-like_dom_sf"/>
</dbReference>
<keyword evidence="12 18" id="KW-0472">Membrane</keyword>
<evidence type="ECO:0000259" key="20">
    <source>
        <dbReference type="PROSITE" id="PS50011"/>
    </source>
</evidence>
<sequence>MLWAARFLLFLFLCSPLAVAVTGAYTEYSCNGTFGNYTAGSGFGRNLEVLAVELPASASSSRSLFASAAVGATPDRVFGLALCRGDMRDAGACSACVSGAFQRLRALCGWDRDATYYHDLCVLRYSGDDFLSRPDDNSPVINALDVNASTYFGWDGRNATTRSFFLSLVGTLFGEMAMYGSYNSSVRRYASAVMFVNPQLPTVYGLAQCTPDLSPAQCWHCFQGLQEQNRQWYDGRQGGRILGVRCNFRYESYQFYAGTPDVRIGLQDAAPSPTGSNGTNHRKTLIIVLCVSITVFCLMLAGCFILTKRLRKGDGKTNRQLEAHSRNSSKTEEALKLWRIEESSTDFTLYAFYDLAAATDNFSEDHRLGRGGFGPVYKGELSDGSEIAVKRLAAQSGQGLKEFKNEIQLIAKLQHTNLVRLVGCCVQEEEKMLVYEYMPNRSLDFFIFDQEQGPRLDWKKRLHIIEGVAQGLLYLHKHSRVRIIHRDLKASNILLDRDLNPKISDFGMARIFVSNMTEANTNRVVGTYGYMAPEYASEGIFSVKSDVFSFGVLLLEIVSGKRNSGHQHYGEFVNLLGFAWQLWREGRECELIDPTLGESNGAAAGAAAATAAIARCVKVALLCVQDNATDRPAMTDVAAMLGSDGVPLPDPLPPPHYQLRVSSDYGADDVAGDGDRRARGGGTPPRRPHNDVTITTIEEGRSITQPIILLEWSGVAYLS</sequence>
<feature type="region of interest" description="Disordered" evidence="17">
    <location>
        <begin position="665"/>
        <end position="691"/>
    </location>
</feature>
<evidence type="ECO:0000256" key="19">
    <source>
        <dbReference type="SAM" id="SignalP"/>
    </source>
</evidence>
<evidence type="ECO:0000256" key="16">
    <source>
        <dbReference type="ARBA" id="ARBA00048679"/>
    </source>
</evidence>
<keyword evidence="5 18" id="KW-0812">Transmembrane</keyword>
<keyword evidence="7" id="KW-0677">Repeat</keyword>
<evidence type="ECO:0000256" key="5">
    <source>
        <dbReference type="ARBA" id="ARBA00022692"/>
    </source>
</evidence>
<evidence type="ECO:0000256" key="8">
    <source>
        <dbReference type="ARBA" id="ARBA00022741"/>
    </source>
</evidence>
<dbReference type="EC" id="2.7.11.1" evidence="2"/>
<dbReference type="InterPro" id="IPR000719">
    <property type="entry name" value="Prot_kinase_dom"/>
</dbReference>
<protein>
    <recommendedName>
        <fullName evidence="2">non-specific serine/threonine protein kinase</fullName>
        <ecNumber evidence="2">2.7.11.1</ecNumber>
    </recommendedName>
</protein>
<dbReference type="PROSITE" id="PS50011">
    <property type="entry name" value="PROTEIN_KINASE_DOM"/>
    <property type="match status" value="1"/>
</dbReference>
<dbReference type="HOGENOM" id="CLU_000288_35_3_1"/>
<dbReference type="Gene3D" id="3.30.200.20">
    <property type="entry name" value="Phosphorylase Kinase, domain 1"/>
    <property type="match status" value="1"/>
</dbReference>
<keyword evidence="6 19" id="KW-0732">Signal</keyword>
<feature type="transmembrane region" description="Helical" evidence="18">
    <location>
        <begin position="285"/>
        <end position="306"/>
    </location>
</feature>
<evidence type="ECO:0000256" key="14">
    <source>
        <dbReference type="ARBA" id="ARBA00023180"/>
    </source>
</evidence>
<dbReference type="Pfam" id="PF07714">
    <property type="entry name" value="PK_Tyr_Ser-Thr"/>
    <property type="match status" value="1"/>
</dbReference>
<evidence type="ECO:0000256" key="15">
    <source>
        <dbReference type="ARBA" id="ARBA00047899"/>
    </source>
</evidence>
<feature type="chain" id="PRO_5003773972" description="non-specific serine/threonine protein kinase" evidence="19">
    <location>
        <begin position="21"/>
        <end position="719"/>
    </location>
</feature>
<proteinExistence type="predicted"/>
<dbReference type="OMA" id="RDATYYH"/>
<dbReference type="GO" id="GO:0004674">
    <property type="term" value="F:protein serine/threonine kinase activity"/>
    <property type="evidence" value="ECO:0007669"/>
    <property type="project" value="UniProtKB-KW"/>
</dbReference>
<evidence type="ECO:0000256" key="2">
    <source>
        <dbReference type="ARBA" id="ARBA00012513"/>
    </source>
</evidence>
<dbReference type="Pfam" id="PF01657">
    <property type="entry name" value="Stress-antifung"/>
    <property type="match status" value="2"/>
</dbReference>
<comment type="subcellular location">
    <subcellularLocation>
        <location evidence="1">Membrane</location>
        <topology evidence="1">Single-pass membrane protein</topology>
    </subcellularLocation>
</comment>
<dbReference type="Proteomes" id="UP000006038">
    <property type="component" value="Chromosome 7"/>
</dbReference>
<keyword evidence="3" id="KW-0723">Serine/threonine-protein kinase</keyword>
<dbReference type="GO" id="GO:0005886">
    <property type="term" value="C:plasma membrane"/>
    <property type="evidence" value="ECO:0007669"/>
    <property type="project" value="TreeGrafter"/>
</dbReference>
<keyword evidence="4" id="KW-0808">Transferase</keyword>
<keyword evidence="10" id="KW-0067">ATP-binding</keyword>
<dbReference type="eggNOG" id="ENOG502QWDY">
    <property type="taxonomic scope" value="Eukaryota"/>
</dbReference>
<evidence type="ECO:0000256" key="9">
    <source>
        <dbReference type="ARBA" id="ARBA00022777"/>
    </source>
</evidence>
<evidence type="ECO:0000256" key="18">
    <source>
        <dbReference type="SAM" id="Phobius"/>
    </source>
</evidence>
<evidence type="ECO:0000256" key="13">
    <source>
        <dbReference type="ARBA" id="ARBA00023157"/>
    </source>
</evidence>
<dbReference type="FunFam" id="1.10.510.10:FF:000060">
    <property type="entry name" value="G-type lectin S-receptor-like serine/threonine-protein kinase"/>
    <property type="match status" value="1"/>
</dbReference>
<keyword evidence="9" id="KW-0418">Kinase</keyword>
<dbReference type="FunFam" id="3.30.430.20:FF:000010">
    <property type="entry name" value="Cysteine-rich receptor-like protein kinase 10"/>
    <property type="match status" value="1"/>
</dbReference>
<evidence type="ECO:0000256" key="7">
    <source>
        <dbReference type="ARBA" id="ARBA00022737"/>
    </source>
</evidence>
<dbReference type="CDD" id="cd14066">
    <property type="entry name" value="STKc_IRAK"/>
    <property type="match status" value="1"/>
</dbReference>
<dbReference type="InterPro" id="IPR038408">
    <property type="entry name" value="GNK2_sf"/>
</dbReference>
<evidence type="ECO:0000256" key="17">
    <source>
        <dbReference type="SAM" id="MobiDB-lite"/>
    </source>
</evidence>
<dbReference type="InterPro" id="IPR001245">
    <property type="entry name" value="Ser-Thr/Tyr_kinase_cat_dom"/>
</dbReference>
<reference evidence="22" key="2">
    <citation type="submission" date="2013-04" db="UniProtKB">
        <authorList>
            <consortium name="EnsemblPlants"/>
        </authorList>
    </citation>
    <scope>IDENTIFICATION</scope>
</reference>
<keyword evidence="8" id="KW-0547">Nucleotide-binding</keyword>
<dbReference type="SMART" id="SM00220">
    <property type="entry name" value="S_TKc"/>
    <property type="match status" value="1"/>
</dbReference>
<evidence type="ECO:0000256" key="11">
    <source>
        <dbReference type="ARBA" id="ARBA00022989"/>
    </source>
</evidence>
<evidence type="ECO:0000259" key="21">
    <source>
        <dbReference type="PROSITE" id="PS51473"/>
    </source>
</evidence>
<dbReference type="PANTHER" id="PTHR27002:SF926">
    <property type="entry name" value="OS07G0535800 PROTEIN"/>
    <property type="match status" value="1"/>
</dbReference>
<dbReference type="EnsemblPlants" id="OB07G23030.1">
    <property type="protein sequence ID" value="OB07G23030.1"/>
    <property type="gene ID" value="OB07G23030"/>
</dbReference>
<keyword evidence="23" id="KW-1185">Reference proteome</keyword>
<dbReference type="PANTHER" id="PTHR27002">
    <property type="entry name" value="RECEPTOR-LIKE SERINE/THREONINE-PROTEIN KINASE SD1-8"/>
    <property type="match status" value="1"/>
</dbReference>
<evidence type="ECO:0000313" key="22">
    <source>
        <dbReference type="EnsemblPlants" id="OB07G23030.1"/>
    </source>
</evidence>
<keyword evidence="11 18" id="KW-1133">Transmembrane helix</keyword>
<dbReference type="InterPro" id="IPR008271">
    <property type="entry name" value="Ser/Thr_kinase_AS"/>
</dbReference>
<evidence type="ECO:0000256" key="1">
    <source>
        <dbReference type="ARBA" id="ARBA00004167"/>
    </source>
</evidence>